<dbReference type="SUPFAM" id="SSF53756">
    <property type="entry name" value="UDP-Glycosyltransferase/glycogen phosphorylase"/>
    <property type="match status" value="1"/>
</dbReference>
<dbReference type="OrthoDB" id="139410at2"/>
<dbReference type="PANTHER" id="PTHR45947">
    <property type="entry name" value="SULFOQUINOVOSYL TRANSFERASE SQD2"/>
    <property type="match status" value="1"/>
</dbReference>
<dbReference type="Gene3D" id="3.40.50.2000">
    <property type="entry name" value="Glycogen Phosphorylase B"/>
    <property type="match status" value="2"/>
</dbReference>
<dbReference type="EMBL" id="BJXX01000063">
    <property type="protein sequence ID" value="GEN34089.1"/>
    <property type="molecule type" value="Genomic_DNA"/>
</dbReference>
<comment type="caution">
    <text evidence="3">The sequence shown here is derived from an EMBL/GenBank/DDBJ whole genome shotgun (WGS) entry which is preliminary data.</text>
</comment>
<evidence type="ECO:0000313" key="4">
    <source>
        <dbReference type="Proteomes" id="UP000321157"/>
    </source>
</evidence>
<dbReference type="AlphaFoldDB" id="A0A511V5S8"/>
<dbReference type="InterPro" id="IPR028098">
    <property type="entry name" value="Glyco_trans_4-like_N"/>
</dbReference>
<dbReference type="Pfam" id="PF13439">
    <property type="entry name" value="Glyco_transf_4"/>
    <property type="match status" value="1"/>
</dbReference>
<name>A0A511V5S8_9BACL</name>
<dbReference type="GO" id="GO:0016757">
    <property type="term" value="F:glycosyltransferase activity"/>
    <property type="evidence" value="ECO:0007669"/>
    <property type="project" value="InterPro"/>
</dbReference>
<feature type="domain" description="Glycosyl transferase family 1" evidence="1">
    <location>
        <begin position="181"/>
        <end position="354"/>
    </location>
</feature>
<evidence type="ECO:0000259" key="2">
    <source>
        <dbReference type="Pfam" id="PF13439"/>
    </source>
</evidence>
<sequence length="380" mass="43501">MRILVILPEQLPVPPILGGSVETCTHNIFRRMAEKEQVTLISRAHRNLPAQSVYVNGNYHIIRIPKRKRLDYIRAALRRVRHRSFDIIQIENRPAFVPYVRKMFPHTPIVLSLHSLTFMSALDRKRANAILHKVNAVTSVVSFVSRTMKKRYPAHARKFHTCILGVDTSQFRPFSSSEKEVLRKQWKASGTFNVLFVGRIVHGKGLHTLIRAVARVKKKHPRVRLIVVGASWPGVKRQTRYMKQVRSLSRKLRVPIRFTGYIPPARVHRMYHLGDVFVCPTQFREGFATVNSEAMASGIPVIASNRGGIREVVEHGVSGLLIRDYKSPTAFARAIMRVKSSPELAARLAKGGRRRVKANFSWISTSRRLKKVYARIQRHP</sequence>
<evidence type="ECO:0000259" key="1">
    <source>
        <dbReference type="Pfam" id="PF00534"/>
    </source>
</evidence>
<protein>
    <submittedName>
        <fullName evidence="3">Spore coat protein SA</fullName>
    </submittedName>
</protein>
<keyword evidence="3" id="KW-0946">Virion</keyword>
<dbReference type="InterPro" id="IPR050194">
    <property type="entry name" value="Glycosyltransferase_grp1"/>
</dbReference>
<evidence type="ECO:0000313" key="3">
    <source>
        <dbReference type="EMBL" id="GEN34089.1"/>
    </source>
</evidence>
<accession>A0A511V5S8</accession>
<organism evidence="3 4">
    <name type="scientific">Aneurinibacillus danicus</name>
    <dbReference type="NCBI Taxonomy" id="267746"/>
    <lineage>
        <taxon>Bacteria</taxon>
        <taxon>Bacillati</taxon>
        <taxon>Bacillota</taxon>
        <taxon>Bacilli</taxon>
        <taxon>Bacillales</taxon>
        <taxon>Paenibacillaceae</taxon>
        <taxon>Aneurinibacillus group</taxon>
        <taxon>Aneurinibacillus</taxon>
    </lineage>
</organism>
<dbReference type="PANTHER" id="PTHR45947:SF3">
    <property type="entry name" value="SULFOQUINOVOSYL TRANSFERASE SQD2"/>
    <property type="match status" value="1"/>
</dbReference>
<dbReference type="Pfam" id="PF00534">
    <property type="entry name" value="Glycos_transf_1"/>
    <property type="match status" value="1"/>
</dbReference>
<dbReference type="RefSeq" id="WP_146809370.1">
    <property type="nucleotide sequence ID" value="NZ_BJXX01000063.1"/>
</dbReference>
<gene>
    <name evidence="3" type="primary">cotSA</name>
    <name evidence="3" type="ORF">ADA01nite_15490</name>
</gene>
<keyword evidence="4" id="KW-1185">Reference proteome</keyword>
<dbReference type="CDD" id="cd03801">
    <property type="entry name" value="GT4_PimA-like"/>
    <property type="match status" value="1"/>
</dbReference>
<keyword evidence="3" id="KW-0167">Capsid protein</keyword>
<proteinExistence type="predicted"/>
<dbReference type="Proteomes" id="UP000321157">
    <property type="component" value="Unassembled WGS sequence"/>
</dbReference>
<reference evidence="3 4" key="1">
    <citation type="submission" date="2019-07" db="EMBL/GenBank/DDBJ databases">
        <title>Whole genome shotgun sequence of Aneurinibacillus danicus NBRC 102444.</title>
        <authorList>
            <person name="Hosoyama A."/>
            <person name="Uohara A."/>
            <person name="Ohji S."/>
            <person name="Ichikawa N."/>
        </authorList>
    </citation>
    <scope>NUCLEOTIDE SEQUENCE [LARGE SCALE GENOMIC DNA]</scope>
    <source>
        <strain evidence="3 4">NBRC 102444</strain>
    </source>
</reference>
<feature type="domain" description="Glycosyltransferase subfamily 4-like N-terminal" evidence="2">
    <location>
        <begin position="21"/>
        <end position="169"/>
    </location>
</feature>
<dbReference type="InterPro" id="IPR001296">
    <property type="entry name" value="Glyco_trans_1"/>
</dbReference>